<evidence type="ECO:0000256" key="1">
    <source>
        <dbReference type="ARBA" id="ARBA00009986"/>
    </source>
</evidence>
<feature type="active site" evidence="3">
    <location>
        <position position="247"/>
    </location>
</feature>
<dbReference type="Pfam" id="PF00171">
    <property type="entry name" value="Aldedh"/>
    <property type="match status" value="1"/>
</dbReference>
<dbReference type="PROSITE" id="PS00070">
    <property type="entry name" value="ALDEHYDE_DEHYDR_CYS"/>
    <property type="match status" value="1"/>
</dbReference>
<evidence type="ECO:0000259" key="5">
    <source>
        <dbReference type="Pfam" id="PF00171"/>
    </source>
</evidence>
<dbReference type="CDD" id="cd07097">
    <property type="entry name" value="ALDH_KGSADH-YcbD"/>
    <property type="match status" value="1"/>
</dbReference>
<dbReference type="EMBL" id="SNYW01000009">
    <property type="protein sequence ID" value="TDQ81394.1"/>
    <property type="molecule type" value="Genomic_DNA"/>
</dbReference>
<feature type="domain" description="Aldehyde dehydrogenase" evidence="5">
    <location>
        <begin position="13"/>
        <end position="473"/>
    </location>
</feature>
<dbReference type="InterPro" id="IPR016161">
    <property type="entry name" value="Ald_DH/histidinol_DH"/>
</dbReference>
<evidence type="ECO:0000256" key="4">
    <source>
        <dbReference type="RuleBase" id="RU003345"/>
    </source>
</evidence>
<evidence type="ECO:0000256" key="3">
    <source>
        <dbReference type="PROSITE-ProRule" id="PRU10007"/>
    </source>
</evidence>
<keyword evidence="2 4" id="KW-0560">Oxidoreductase</keyword>
<name>A0A4R6WQC8_9PROT</name>
<dbReference type="InterPro" id="IPR016163">
    <property type="entry name" value="Ald_DH_C"/>
</dbReference>
<dbReference type="PROSITE" id="PS00687">
    <property type="entry name" value="ALDEHYDE_DEHYDR_GLU"/>
    <property type="match status" value="1"/>
</dbReference>
<dbReference type="FunFam" id="3.40.605.10:FF:000007">
    <property type="entry name" value="NAD/NADP-dependent betaine aldehyde dehydrogenase"/>
    <property type="match status" value="1"/>
</dbReference>
<accession>A0A4R6WQC8</accession>
<evidence type="ECO:0000313" key="6">
    <source>
        <dbReference type="EMBL" id="TDQ81394.1"/>
    </source>
</evidence>
<protein>
    <submittedName>
        <fullName evidence="6">Aldehyde dehydrogenase (NAD+)</fullName>
    </submittedName>
</protein>
<dbReference type="InterPro" id="IPR016162">
    <property type="entry name" value="Ald_DH_N"/>
</dbReference>
<dbReference type="PANTHER" id="PTHR11699">
    <property type="entry name" value="ALDEHYDE DEHYDROGENASE-RELATED"/>
    <property type="match status" value="1"/>
</dbReference>
<proteinExistence type="inferred from homology"/>
<dbReference type="GO" id="GO:0016620">
    <property type="term" value="F:oxidoreductase activity, acting on the aldehyde or oxo group of donors, NAD or NADP as acceptor"/>
    <property type="evidence" value="ECO:0007669"/>
    <property type="project" value="InterPro"/>
</dbReference>
<dbReference type="Gene3D" id="3.40.309.10">
    <property type="entry name" value="Aldehyde Dehydrogenase, Chain A, domain 2"/>
    <property type="match status" value="1"/>
</dbReference>
<dbReference type="Gene3D" id="3.40.605.10">
    <property type="entry name" value="Aldehyde Dehydrogenase, Chain A, domain 1"/>
    <property type="match status" value="1"/>
</dbReference>
<dbReference type="SUPFAM" id="SSF53720">
    <property type="entry name" value="ALDH-like"/>
    <property type="match status" value="1"/>
</dbReference>
<organism evidence="6 7">
    <name type="scientific">Dongia mobilis</name>
    <dbReference type="NCBI Taxonomy" id="578943"/>
    <lineage>
        <taxon>Bacteria</taxon>
        <taxon>Pseudomonadati</taxon>
        <taxon>Pseudomonadota</taxon>
        <taxon>Alphaproteobacteria</taxon>
        <taxon>Rhodospirillales</taxon>
        <taxon>Dongiaceae</taxon>
        <taxon>Dongia</taxon>
    </lineage>
</organism>
<dbReference type="OrthoDB" id="9812625at2"/>
<comment type="caution">
    <text evidence="6">The sequence shown here is derived from an EMBL/GenBank/DDBJ whole genome shotgun (WGS) entry which is preliminary data.</text>
</comment>
<dbReference type="RefSeq" id="WP_133613951.1">
    <property type="nucleotide sequence ID" value="NZ_SNYW01000009.1"/>
</dbReference>
<gene>
    <name evidence="6" type="ORF">A8950_2462</name>
</gene>
<dbReference type="InterPro" id="IPR015590">
    <property type="entry name" value="Aldehyde_DH_dom"/>
</dbReference>
<dbReference type="Proteomes" id="UP000295783">
    <property type="component" value="Unassembled WGS sequence"/>
</dbReference>
<keyword evidence="7" id="KW-1185">Reference proteome</keyword>
<evidence type="ECO:0000313" key="7">
    <source>
        <dbReference type="Proteomes" id="UP000295783"/>
    </source>
</evidence>
<evidence type="ECO:0000256" key="2">
    <source>
        <dbReference type="ARBA" id="ARBA00023002"/>
    </source>
</evidence>
<dbReference type="InterPro" id="IPR016160">
    <property type="entry name" value="Ald_DH_CS_CYS"/>
</dbReference>
<dbReference type="FunFam" id="3.40.309.10:FF:000012">
    <property type="entry name" value="Betaine aldehyde dehydrogenase"/>
    <property type="match status" value="1"/>
</dbReference>
<comment type="similarity">
    <text evidence="1 4">Belongs to the aldehyde dehydrogenase family.</text>
</comment>
<dbReference type="InterPro" id="IPR029510">
    <property type="entry name" value="Ald_DH_CS_GLU"/>
</dbReference>
<reference evidence="6 7" key="1">
    <citation type="submission" date="2019-03" db="EMBL/GenBank/DDBJ databases">
        <title>Genomic Encyclopedia of Type Strains, Phase III (KMG-III): the genomes of soil and plant-associated and newly described type strains.</title>
        <authorList>
            <person name="Whitman W."/>
        </authorList>
    </citation>
    <scope>NUCLEOTIDE SEQUENCE [LARGE SCALE GENOMIC DNA]</scope>
    <source>
        <strain evidence="6 7">CGMCC 1.7660</strain>
    </source>
</reference>
<sequence>MPELHKNLIAGEWVDGEAIPNINPSNTNDIVGQYARATSDDVKRAIAAAKAAFPAWSRSGPLERHGILRKASDEILARKDELGRLLSQEEGKTLAEGIGETIRAAQIFDFFAGEVLRLAGETLPSVRPGITVDVTREGVGVVGVITPWNFPIAIPAWKIAPALAYGNTVVFKPADLVPGSSWAIVDILNRAGLPKGVLNLVMGKGSVVGQAMLDSPDLAAITFTGSTATGKRVAAASIEHNRKFQLEMGGKNPMVVLDDADLATAVEACANGAFFSTGQRCTASSRLVVTEGIHDKFVGALTDRLKSLVVDDALKAGTHIGPVVDGNQLAQDESYIDIGRKEGARLVFGGERLNRETPGFYLQPALFTEATNEMRISREEIFGPVASVIRVKNYDEALAVANDTPFGLSSGICTSSLKHAHHFKRNAEAGMVMVNLPTAGVDFHVPFGGRKGSSYGPREQGRYAAEFYTMVKTAYTLP</sequence>
<dbReference type="AlphaFoldDB" id="A0A4R6WQC8"/>